<reference evidence="2 3" key="1">
    <citation type="submission" date="2024-06" db="EMBL/GenBank/DDBJ databases">
        <authorList>
            <person name="Kraege A."/>
            <person name="Thomma B."/>
        </authorList>
    </citation>
    <scope>NUCLEOTIDE SEQUENCE [LARGE SCALE GENOMIC DNA]</scope>
</reference>
<accession>A0ABP1G243</accession>
<proteinExistence type="predicted"/>
<dbReference type="PANTHER" id="PTHR34776:SF1">
    <property type="entry name" value="F17F16.3 PROTEIN"/>
    <property type="match status" value="1"/>
</dbReference>
<comment type="caution">
    <text evidence="2">The sequence shown here is derived from an EMBL/GenBank/DDBJ whole genome shotgun (WGS) entry which is preliminary data.</text>
</comment>
<keyword evidence="3" id="KW-1185">Reference proteome</keyword>
<feature type="transmembrane region" description="Helical" evidence="1">
    <location>
        <begin position="18"/>
        <end position="36"/>
    </location>
</feature>
<organism evidence="2 3">
    <name type="scientific">Coccomyxa viridis</name>
    <dbReference type="NCBI Taxonomy" id="1274662"/>
    <lineage>
        <taxon>Eukaryota</taxon>
        <taxon>Viridiplantae</taxon>
        <taxon>Chlorophyta</taxon>
        <taxon>core chlorophytes</taxon>
        <taxon>Trebouxiophyceae</taxon>
        <taxon>Trebouxiophyceae incertae sedis</taxon>
        <taxon>Coccomyxaceae</taxon>
        <taxon>Coccomyxa</taxon>
    </lineage>
</organism>
<keyword evidence="1" id="KW-1133">Transmembrane helix</keyword>
<sequence length="475" mass="52678">MIVFVKVPDAPRCGGRGYTISALTFYALTGITNGIFNLKGVSKKKKDAVTCTVTGQPKAGGGYEIPLVVIALQLQLGSTSRIEYLQLGTGPNAADVVGAVRVENNMVQWDAPGLPNGTLRSEPYHVTPIYRSFWDEYREGINEGLRFAWQISRTLIWALVIFCLAASAIEFAKWMGLTWAVDKFGTQVKPKDSNITSVISNATTNVTNGHWQDYLIKTLVTFSIWPRQVKREVDDLDAFKRFYLVMLPVSRRDAPVRLMSVASAKRVPERIWGSVSATAVNVDDVLKELGPKQNPNLQQGLLPGAEEIGQGGYVVYDDGKDVRLLFVPQEPNYHHQEAQAELGVYRTGDYAIQIKNPWEGSSRTVSLPQRTPYPSAYQKLFRGPNAPEGGYLFIPPRDPTMLDYQDFSFVLIGRSPAWHQEVEPQSVAELLDQADKEDLDPEAYGKGTDDDAAMIDKLRTNGAADRYAMDTPPAL</sequence>
<gene>
    <name evidence="2" type="primary">g6522</name>
    <name evidence="2" type="ORF">VP750_LOCUS5581</name>
</gene>
<evidence type="ECO:0000313" key="2">
    <source>
        <dbReference type="EMBL" id="CAL5223922.1"/>
    </source>
</evidence>
<feature type="transmembrane region" description="Helical" evidence="1">
    <location>
        <begin position="155"/>
        <end position="181"/>
    </location>
</feature>
<dbReference type="EMBL" id="CAXHTA020000009">
    <property type="protein sequence ID" value="CAL5223922.1"/>
    <property type="molecule type" value="Genomic_DNA"/>
</dbReference>
<dbReference type="PANTHER" id="PTHR34776">
    <property type="entry name" value="F17F16.3 PROTEIN"/>
    <property type="match status" value="1"/>
</dbReference>
<evidence type="ECO:0000313" key="3">
    <source>
        <dbReference type="Proteomes" id="UP001497392"/>
    </source>
</evidence>
<dbReference type="Proteomes" id="UP001497392">
    <property type="component" value="Unassembled WGS sequence"/>
</dbReference>
<name>A0ABP1G243_9CHLO</name>
<evidence type="ECO:0000256" key="1">
    <source>
        <dbReference type="SAM" id="Phobius"/>
    </source>
</evidence>
<protein>
    <submittedName>
        <fullName evidence="2">G6522 protein</fullName>
    </submittedName>
</protein>
<keyword evidence="1" id="KW-0812">Transmembrane</keyword>
<keyword evidence="1" id="KW-0472">Membrane</keyword>